<evidence type="ECO:0000256" key="3">
    <source>
        <dbReference type="ARBA" id="ARBA00024247"/>
    </source>
</evidence>
<dbReference type="Pfam" id="PF02597">
    <property type="entry name" value="ThiS"/>
    <property type="match status" value="1"/>
</dbReference>
<organism evidence="4 5">
    <name type="scientific">Roseococcus suduntuyensis</name>
    <dbReference type="NCBI Taxonomy" id="455361"/>
    <lineage>
        <taxon>Bacteria</taxon>
        <taxon>Pseudomonadati</taxon>
        <taxon>Pseudomonadota</taxon>
        <taxon>Alphaproteobacteria</taxon>
        <taxon>Acetobacterales</taxon>
        <taxon>Roseomonadaceae</taxon>
        <taxon>Roseococcus</taxon>
    </lineage>
</organism>
<dbReference type="InterPro" id="IPR044672">
    <property type="entry name" value="MOCS2A"/>
</dbReference>
<keyword evidence="5" id="KW-1185">Reference proteome</keyword>
<dbReference type="PANTHER" id="PTHR33359:SF1">
    <property type="entry name" value="MOLYBDOPTERIN SYNTHASE SULFUR CARRIER SUBUNIT"/>
    <property type="match status" value="1"/>
</dbReference>
<dbReference type="EMBL" id="JACIDJ010000002">
    <property type="protein sequence ID" value="MBB3898388.1"/>
    <property type="molecule type" value="Genomic_DNA"/>
</dbReference>
<dbReference type="AlphaFoldDB" id="A0A840A8K7"/>
<keyword evidence="1" id="KW-0547">Nucleotide-binding</keyword>
<reference evidence="4 5" key="1">
    <citation type="submission" date="2020-08" db="EMBL/GenBank/DDBJ databases">
        <title>Genomic Encyclopedia of Type Strains, Phase IV (KMG-IV): sequencing the most valuable type-strain genomes for metagenomic binning, comparative biology and taxonomic classification.</title>
        <authorList>
            <person name="Goeker M."/>
        </authorList>
    </citation>
    <scope>NUCLEOTIDE SEQUENCE [LARGE SCALE GENOMIC DNA]</scope>
    <source>
        <strain evidence="4 5">DSM 19979</strain>
    </source>
</reference>
<dbReference type="CDD" id="cd00754">
    <property type="entry name" value="Ubl_MoaD"/>
    <property type="match status" value="1"/>
</dbReference>
<proteinExistence type="inferred from homology"/>
<gene>
    <name evidence="4" type="ORF">GGQ83_001825</name>
</gene>
<protein>
    <recommendedName>
        <fullName evidence="3">Molybdopterin synthase sulfur carrier subunit</fullName>
    </recommendedName>
</protein>
<dbReference type="Proteomes" id="UP000553193">
    <property type="component" value="Unassembled WGS sequence"/>
</dbReference>
<dbReference type="Gene3D" id="3.10.20.30">
    <property type="match status" value="1"/>
</dbReference>
<dbReference type="GO" id="GO:0006777">
    <property type="term" value="P:Mo-molybdopterin cofactor biosynthetic process"/>
    <property type="evidence" value="ECO:0007669"/>
    <property type="project" value="InterPro"/>
</dbReference>
<dbReference type="GO" id="GO:0000166">
    <property type="term" value="F:nucleotide binding"/>
    <property type="evidence" value="ECO:0007669"/>
    <property type="project" value="UniProtKB-KW"/>
</dbReference>
<dbReference type="GO" id="GO:1990133">
    <property type="term" value="C:molybdopterin adenylyltransferase complex"/>
    <property type="evidence" value="ECO:0007669"/>
    <property type="project" value="TreeGrafter"/>
</dbReference>
<dbReference type="InterPro" id="IPR016155">
    <property type="entry name" value="Mopterin_synth/thiamin_S_b"/>
</dbReference>
<evidence type="ECO:0000313" key="5">
    <source>
        <dbReference type="Proteomes" id="UP000553193"/>
    </source>
</evidence>
<dbReference type="PANTHER" id="PTHR33359">
    <property type="entry name" value="MOLYBDOPTERIN SYNTHASE SULFUR CARRIER SUBUNIT"/>
    <property type="match status" value="1"/>
</dbReference>
<sequence>MKILYFAWLREKLGVAEEEITPPAGVVTVRDLIAHMAARSPAHAEAFAAGKGVRCAVNLDFATPDDPVKPGDEVAFFPPVTGG</sequence>
<dbReference type="RefSeq" id="WP_184383456.1">
    <property type="nucleotide sequence ID" value="NZ_JACIDJ010000002.1"/>
</dbReference>
<accession>A0A840A8K7</accession>
<evidence type="ECO:0000256" key="2">
    <source>
        <dbReference type="ARBA" id="ARBA00024200"/>
    </source>
</evidence>
<dbReference type="InterPro" id="IPR003749">
    <property type="entry name" value="ThiS/MoaD-like"/>
</dbReference>
<dbReference type="SUPFAM" id="SSF54285">
    <property type="entry name" value="MoaD/ThiS"/>
    <property type="match status" value="1"/>
</dbReference>
<dbReference type="InterPro" id="IPR012675">
    <property type="entry name" value="Beta-grasp_dom_sf"/>
</dbReference>
<evidence type="ECO:0000313" key="4">
    <source>
        <dbReference type="EMBL" id="MBB3898388.1"/>
    </source>
</evidence>
<name>A0A840A8K7_9PROT</name>
<comment type="similarity">
    <text evidence="2">Belongs to the MoaD family.</text>
</comment>
<dbReference type="NCBIfam" id="TIGR01682">
    <property type="entry name" value="moaD"/>
    <property type="match status" value="1"/>
</dbReference>
<evidence type="ECO:0000256" key="1">
    <source>
        <dbReference type="ARBA" id="ARBA00022741"/>
    </source>
</evidence>
<comment type="caution">
    <text evidence="4">The sequence shown here is derived from an EMBL/GenBank/DDBJ whole genome shotgun (WGS) entry which is preliminary data.</text>
</comment>